<keyword evidence="4" id="KW-1185">Reference proteome</keyword>
<dbReference type="AlphaFoldDB" id="A0A4P6YSG7"/>
<dbReference type="RefSeq" id="WP_133362651.1">
    <property type="nucleotide sequence ID" value="NZ_CP037940.1"/>
</dbReference>
<dbReference type="Gene3D" id="3.40.50.300">
    <property type="entry name" value="P-loop containing nucleotide triphosphate hydrolases"/>
    <property type="match status" value="1"/>
</dbReference>
<dbReference type="InterPro" id="IPR002611">
    <property type="entry name" value="IstB_ATP-bd"/>
</dbReference>
<dbReference type="SUPFAM" id="SSF52540">
    <property type="entry name" value="P-loop containing nucleoside triphosphate hydrolases"/>
    <property type="match status" value="1"/>
</dbReference>
<protein>
    <submittedName>
        <fullName evidence="3">Primosomal protein DnaI</fullName>
    </submittedName>
</protein>
<dbReference type="NCBIfam" id="NF006505">
    <property type="entry name" value="PRK08939.1"/>
    <property type="match status" value="1"/>
</dbReference>
<dbReference type="PANTHER" id="PTHR30050:SF8">
    <property type="entry name" value="PRIMOSOMAL PROTEIN DNAI"/>
    <property type="match status" value="1"/>
</dbReference>
<feature type="domain" description="IstB-like ATP-binding" evidence="1">
    <location>
        <begin position="97"/>
        <end position="266"/>
    </location>
</feature>
<evidence type="ECO:0000259" key="2">
    <source>
        <dbReference type="Pfam" id="PF07319"/>
    </source>
</evidence>
<evidence type="ECO:0000313" key="4">
    <source>
        <dbReference type="Proteomes" id="UP000292886"/>
    </source>
</evidence>
<sequence>MQNLGASMQAYFNKHANNFAKANEAIQAAFADADVQSFLNEHRDELAEDTFERSAAKIFEFVDQKRRIEKGQPTVAPGYYPELIMEGHYVDVAYRPSEQAIQKQKRIARHARIHAVAVPKAVREATFDTLDVSADRVAIVNQVLDWVETYLANPKKYQQGLYLYGSYGIGKTYLMGAMANELADHGVQVTMMHFPSFIVEMRNSIKDNNVDTKVQQIEQAPVLIIDDIGADSMTPWSRDDILGVILEYRMQNELATFFTSNFGMTQLEREHLAETKDGTEPVKAARLMQRFRYLTKEVLMDGQNRRLGSTE</sequence>
<evidence type="ECO:0000313" key="3">
    <source>
        <dbReference type="EMBL" id="QBO35572.1"/>
    </source>
</evidence>
<dbReference type="InterPro" id="IPR027417">
    <property type="entry name" value="P-loop_NTPase"/>
</dbReference>
<dbReference type="OrthoDB" id="61127at2"/>
<dbReference type="KEGG" id="wei:EQG49_03415"/>
<dbReference type="Pfam" id="PF01695">
    <property type="entry name" value="IstB_IS21"/>
    <property type="match status" value="1"/>
</dbReference>
<feature type="domain" description="Primosomal DnaI N-terminal" evidence="2">
    <location>
        <begin position="1"/>
        <end position="94"/>
    </location>
</feature>
<dbReference type="GO" id="GO:0006260">
    <property type="term" value="P:DNA replication"/>
    <property type="evidence" value="ECO:0007669"/>
    <property type="project" value="TreeGrafter"/>
</dbReference>
<organism evidence="3 4">
    <name type="scientific">Periweissella cryptocerci</name>
    <dbReference type="NCBI Taxonomy" id="2506420"/>
    <lineage>
        <taxon>Bacteria</taxon>
        <taxon>Bacillati</taxon>
        <taxon>Bacillota</taxon>
        <taxon>Bacilli</taxon>
        <taxon>Lactobacillales</taxon>
        <taxon>Lactobacillaceae</taxon>
        <taxon>Periweissella</taxon>
    </lineage>
</organism>
<reference evidence="4" key="1">
    <citation type="submission" date="2019-03" db="EMBL/GenBank/DDBJ databases">
        <title>Weissella sp. 26KH-42 Genome sequencing.</title>
        <authorList>
            <person name="Heo J."/>
            <person name="Kim S.-J."/>
            <person name="Kim J.-S."/>
            <person name="Hong S.-B."/>
            <person name="Kwon S.-W."/>
        </authorList>
    </citation>
    <scope>NUCLEOTIDE SEQUENCE [LARGE SCALE GENOMIC DNA]</scope>
    <source>
        <strain evidence="4">26KH-42</strain>
    </source>
</reference>
<dbReference type="EMBL" id="CP037940">
    <property type="protein sequence ID" value="QBO35572.1"/>
    <property type="molecule type" value="Genomic_DNA"/>
</dbReference>
<name>A0A4P6YSG7_9LACO</name>
<dbReference type="CDD" id="cd00009">
    <property type="entry name" value="AAA"/>
    <property type="match status" value="1"/>
</dbReference>
<evidence type="ECO:0000259" key="1">
    <source>
        <dbReference type="Pfam" id="PF01695"/>
    </source>
</evidence>
<dbReference type="InterPro" id="IPR009928">
    <property type="entry name" value="DnaI_N"/>
</dbReference>
<proteinExistence type="predicted"/>
<gene>
    <name evidence="3" type="primary">dnaI</name>
    <name evidence="3" type="ORF">EQG49_03415</name>
</gene>
<accession>A0A4P6YSG7</accession>
<dbReference type="Pfam" id="PF07319">
    <property type="entry name" value="DnaI_N"/>
    <property type="match status" value="1"/>
</dbReference>
<dbReference type="PANTHER" id="PTHR30050">
    <property type="entry name" value="CHROMOSOMAL REPLICATION INITIATOR PROTEIN DNAA"/>
    <property type="match status" value="1"/>
</dbReference>
<dbReference type="Proteomes" id="UP000292886">
    <property type="component" value="Chromosome"/>
</dbReference>
<dbReference type="GO" id="GO:0005524">
    <property type="term" value="F:ATP binding"/>
    <property type="evidence" value="ECO:0007669"/>
    <property type="project" value="InterPro"/>
</dbReference>